<keyword evidence="1 7" id="KW-0808">Transferase</keyword>
<keyword evidence="3 7" id="KW-0418">Kinase</keyword>
<dbReference type="CDD" id="cd14014">
    <property type="entry name" value="STKc_PknB_like"/>
    <property type="match status" value="1"/>
</dbReference>
<dbReference type="SMART" id="SM00220">
    <property type="entry name" value="S_TKc"/>
    <property type="match status" value="1"/>
</dbReference>
<proteinExistence type="predicted"/>
<evidence type="ECO:0000313" key="8">
    <source>
        <dbReference type="Proteomes" id="UP001180754"/>
    </source>
</evidence>
<comment type="caution">
    <text evidence="7">The sequence shown here is derived from an EMBL/GenBank/DDBJ whole genome shotgun (WGS) entry which is preliminary data.</text>
</comment>
<dbReference type="GO" id="GO:0004674">
    <property type="term" value="F:protein serine/threonine kinase activity"/>
    <property type="evidence" value="ECO:0007669"/>
    <property type="project" value="UniProtKB-EC"/>
</dbReference>
<evidence type="ECO:0000256" key="5">
    <source>
        <dbReference type="PROSITE-ProRule" id="PRU10141"/>
    </source>
</evidence>
<dbReference type="PROSITE" id="PS00108">
    <property type="entry name" value="PROTEIN_KINASE_ST"/>
    <property type="match status" value="1"/>
</dbReference>
<dbReference type="EMBL" id="JAVRFD010000018">
    <property type="protein sequence ID" value="MDT0547192.1"/>
    <property type="molecule type" value="Genomic_DNA"/>
</dbReference>
<dbReference type="Gene3D" id="3.30.200.20">
    <property type="entry name" value="Phosphorylase Kinase, domain 1"/>
    <property type="match status" value="1"/>
</dbReference>
<evidence type="ECO:0000256" key="1">
    <source>
        <dbReference type="ARBA" id="ARBA00022679"/>
    </source>
</evidence>
<evidence type="ECO:0000256" key="3">
    <source>
        <dbReference type="ARBA" id="ARBA00022777"/>
    </source>
</evidence>
<keyword evidence="4 5" id="KW-0067">ATP-binding</keyword>
<dbReference type="InterPro" id="IPR011047">
    <property type="entry name" value="Quinoprotein_ADH-like_sf"/>
</dbReference>
<dbReference type="Gene3D" id="1.10.510.10">
    <property type="entry name" value="Transferase(Phosphotransferase) domain 1"/>
    <property type="match status" value="1"/>
</dbReference>
<dbReference type="EC" id="2.7.11.1" evidence="7"/>
<dbReference type="InterPro" id="IPR000719">
    <property type="entry name" value="Prot_kinase_dom"/>
</dbReference>
<evidence type="ECO:0000313" key="7">
    <source>
        <dbReference type="EMBL" id="MDT0547192.1"/>
    </source>
</evidence>
<keyword evidence="8" id="KW-1185">Reference proteome</keyword>
<dbReference type="SUPFAM" id="SSF56112">
    <property type="entry name" value="Protein kinase-like (PK-like)"/>
    <property type="match status" value="1"/>
</dbReference>
<dbReference type="Pfam" id="PF00069">
    <property type="entry name" value="Pkinase"/>
    <property type="match status" value="1"/>
</dbReference>
<name>A0ABU2XMP5_9ACTN</name>
<dbReference type="PANTHER" id="PTHR43289">
    <property type="entry name" value="MITOGEN-ACTIVATED PROTEIN KINASE KINASE KINASE 20-RELATED"/>
    <property type="match status" value="1"/>
</dbReference>
<dbReference type="InterPro" id="IPR008271">
    <property type="entry name" value="Ser/Thr_kinase_AS"/>
</dbReference>
<accession>A0ABU2XMP5</accession>
<dbReference type="SUPFAM" id="SSF50998">
    <property type="entry name" value="Quinoprotein alcohol dehydrogenase-like"/>
    <property type="match status" value="1"/>
</dbReference>
<dbReference type="Gene3D" id="2.40.128.630">
    <property type="match status" value="1"/>
</dbReference>
<dbReference type="InterPro" id="IPR017441">
    <property type="entry name" value="Protein_kinase_ATP_BS"/>
</dbReference>
<keyword evidence="2 5" id="KW-0547">Nucleotide-binding</keyword>
<evidence type="ECO:0000256" key="4">
    <source>
        <dbReference type="ARBA" id="ARBA00022840"/>
    </source>
</evidence>
<sequence length="721" mass="76116">MNPLGPGDPLRLGPYRLVAVLGDGGMGRVYLGRDGSGRAAAVKVLRPELAYDQNMAQRFVREAQVAQAVTSSGVARVLGAWIEGGRPWMATEFLVGPTLDQVIEEHGPFDDLGVRELGAALARTLQDIHAAGFVHRDLKPSNVVMTSSGPRIIDFGIARPEHGLTLTITGQIPVTPGYGAPEQVLGQRVGPAADVFSLGAVLAYVSGGERAYDGEHAATVQYQVVHGEPNLSEVTEPIRVLVAPCLAKDPAHRPLLKQIITVFAPPPGTKASAKKAWQLGELAAEIKRREAAAKQLIGSPPRVRTPSEFPRRRLITALAAGGGTVLAAGGGGVAWWLLSRDGGSGKARPTEAESTAPPKPWDAKRLTASEYKGGTVPSSLWGPQSGPSALAVQPMPVRDLVLVQEGGGSTLGAYNVIDGTRKWGAENAGWRAQYVTPSDELVVTVGPITGDPEGKLLALDSATGEEKWTAPANAVHVIAADAESVYFAASTDLIRRGFNLLRAFDIASRTLRWTVPIPVEGGTSSYPPKAATGSRRLVVCGQNGKVATLDTRTGKEVWTLPGQAMAIEPIAPAISKGMVYLGGKSLTARKLQDGREVWSLPARSEVGKNSGGWGAPALDGDALYALDGAEISRRDRRNGEVDWTHSFGDVIPPLYPPVIQGKSIWAQEHITSSGGIAVLHKDTGKPAWTYPPGGKGDWSMAASGNRVFLVHDSSLTAMPVF</sequence>
<gene>
    <name evidence="7" type="ORF">RND15_31480</name>
</gene>
<dbReference type="InterPro" id="IPR018391">
    <property type="entry name" value="PQQ_b-propeller_rpt"/>
</dbReference>
<dbReference type="PROSITE" id="PS50011">
    <property type="entry name" value="PROTEIN_KINASE_DOM"/>
    <property type="match status" value="1"/>
</dbReference>
<feature type="binding site" evidence="5">
    <location>
        <position position="43"/>
    </location>
    <ligand>
        <name>ATP</name>
        <dbReference type="ChEBI" id="CHEBI:30616"/>
    </ligand>
</feature>
<dbReference type="PROSITE" id="PS00107">
    <property type="entry name" value="PROTEIN_KINASE_ATP"/>
    <property type="match status" value="1"/>
</dbReference>
<dbReference type="InterPro" id="IPR002372">
    <property type="entry name" value="PQQ_rpt_dom"/>
</dbReference>
<evidence type="ECO:0000256" key="2">
    <source>
        <dbReference type="ARBA" id="ARBA00022741"/>
    </source>
</evidence>
<dbReference type="SMART" id="SM00564">
    <property type="entry name" value="PQQ"/>
    <property type="match status" value="5"/>
</dbReference>
<dbReference type="InterPro" id="IPR015943">
    <property type="entry name" value="WD40/YVTN_repeat-like_dom_sf"/>
</dbReference>
<reference evidence="7" key="1">
    <citation type="submission" date="2024-05" db="EMBL/GenBank/DDBJ databases">
        <title>30 novel species of actinomycetes from the DSMZ collection.</title>
        <authorList>
            <person name="Nouioui I."/>
        </authorList>
    </citation>
    <scope>NUCLEOTIDE SEQUENCE</scope>
    <source>
        <strain evidence="7">DSM 41529</strain>
    </source>
</reference>
<feature type="domain" description="Protein kinase" evidence="6">
    <location>
        <begin position="15"/>
        <end position="264"/>
    </location>
</feature>
<dbReference type="Pfam" id="PF13360">
    <property type="entry name" value="PQQ_2"/>
    <property type="match status" value="2"/>
</dbReference>
<dbReference type="InterPro" id="IPR011009">
    <property type="entry name" value="Kinase-like_dom_sf"/>
</dbReference>
<dbReference type="Proteomes" id="UP001180754">
    <property type="component" value="Unassembled WGS sequence"/>
</dbReference>
<organism evidence="7 8">
    <name type="scientific">Streptomyces lonegramiae</name>
    <dbReference type="NCBI Taxonomy" id="3075524"/>
    <lineage>
        <taxon>Bacteria</taxon>
        <taxon>Bacillati</taxon>
        <taxon>Actinomycetota</taxon>
        <taxon>Actinomycetes</taxon>
        <taxon>Kitasatosporales</taxon>
        <taxon>Streptomycetaceae</taxon>
        <taxon>Streptomyces</taxon>
    </lineage>
</organism>
<dbReference type="Gene3D" id="2.130.10.10">
    <property type="entry name" value="YVTN repeat-like/Quinoprotein amine dehydrogenase"/>
    <property type="match status" value="1"/>
</dbReference>
<dbReference type="RefSeq" id="WP_311727711.1">
    <property type="nucleotide sequence ID" value="NZ_JAVRFD010000018.1"/>
</dbReference>
<evidence type="ECO:0000259" key="6">
    <source>
        <dbReference type="PROSITE" id="PS50011"/>
    </source>
</evidence>
<dbReference type="PANTHER" id="PTHR43289:SF34">
    <property type="entry name" value="SERINE_THREONINE-PROTEIN KINASE YBDM-RELATED"/>
    <property type="match status" value="1"/>
</dbReference>
<protein>
    <submittedName>
        <fullName evidence="7">Serine/threonine-protein kinase</fullName>
        <ecNumber evidence="7">2.7.11.1</ecNumber>
    </submittedName>
</protein>